<dbReference type="PRINTS" id="PR00081">
    <property type="entry name" value="GDHRDH"/>
</dbReference>
<gene>
    <name evidence="3" type="ORF">D2V04_14440</name>
</gene>
<name>A0A418ND74_9SPHN</name>
<sequence length="251" mass="25279">MSERVALISGGTRGIGRAIAERLLTDGWQVAVCARRAPAEPVAAGGRKALFLPTDVRDPAAVEALVAMATRRFGRLDLLVNNAGGTPAAPVADSSPELLEKVIALNLTAPLVLARAAHGALRDAGGSVVNIASISGLRAAPGTVAYGAAKAGLISATKGLAMEWGPDVRVNAIVIGLVENPDQVEHYGGAEGVARLGATLPMKRMARGDDVAACVAWLASAEAAYVSGAAIELHGGGEIPAFLALAQDGGG</sequence>
<dbReference type="PANTHER" id="PTHR42760:SF40">
    <property type="entry name" value="3-OXOACYL-[ACYL-CARRIER-PROTEIN] REDUCTASE, CHLOROPLASTIC"/>
    <property type="match status" value="1"/>
</dbReference>
<evidence type="ECO:0000313" key="4">
    <source>
        <dbReference type="Proteomes" id="UP000285092"/>
    </source>
</evidence>
<evidence type="ECO:0000313" key="3">
    <source>
        <dbReference type="EMBL" id="RIV75503.1"/>
    </source>
</evidence>
<dbReference type="SUPFAM" id="SSF51735">
    <property type="entry name" value="NAD(P)-binding Rossmann-fold domains"/>
    <property type="match status" value="1"/>
</dbReference>
<proteinExistence type="inferred from homology"/>
<protein>
    <submittedName>
        <fullName evidence="3">SDR family oxidoreductase</fullName>
    </submittedName>
</protein>
<evidence type="ECO:0000259" key="2">
    <source>
        <dbReference type="SMART" id="SM00822"/>
    </source>
</evidence>
<comment type="caution">
    <text evidence="3">The sequence shown here is derived from an EMBL/GenBank/DDBJ whole genome shotgun (WGS) entry which is preliminary data.</text>
</comment>
<dbReference type="NCBIfam" id="NF005893">
    <property type="entry name" value="PRK07856.1"/>
    <property type="match status" value="1"/>
</dbReference>
<keyword evidence="4" id="KW-1185">Reference proteome</keyword>
<dbReference type="InterPro" id="IPR036291">
    <property type="entry name" value="NAD(P)-bd_dom_sf"/>
</dbReference>
<reference evidence="3 4" key="1">
    <citation type="submission" date="2018-08" db="EMBL/GenBank/DDBJ databases">
        <title>Altererythrobacter sp.Ery1 and Ery12, the genome sequencing of novel strains in genus Alterythrobacter.</title>
        <authorList>
            <person name="Cheng H."/>
            <person name="Wu Y.-H."/>
            <person name="Fang C."/>
            <person name="Xu X.-W."/>
        </authorList>
    </citation>
    <scope>NUCLEOTIDE SEQUENCE [LARGE SCALE GENOMIC DNA]</scope>
    <source>
        <strain evidence="3 4">Ery1</strain>
    </source>
</reference>
<dbReference type="InterPro" id="IPR002347">
    <property type="entry name" value="SDR_fam"/>
</dbReference>
<accession>A0A418ND74</accession>
<dbReference type="RefSeq" id="WP_119514429.1">
    <property type="nucleotide sequence ID" value="NZ_QXFK01000019.1"/>
</dbReference>
<dbReference type="EMBL" id="QXFK01000019">
    <property type="protein sequence ID" value="RIV75503.1"/>
    <property type="molecule type" value="Genomic_DNA"/>
</dbReference>
<evidence type="ECO:0000256" key="1">
    <source>
        <dbReference type="ARBA" id="ARBA00006484"/>
    </source>
</evidence>
<dbReference type="SMART" id="SM00822">
    <property type="entry name" value="PKS_KR"/>
    <property type="match status" value="1"/>
</dbReference>
<feature type="domain" description="Ketoreductase" evidence="2">
    <location>
        <begin position="4"/>
        <end position="187"/>
    </location>
</feature>
<dbReference type="FunFam" id="3.40.50.720:FF:000084">
    <property type="entry name" value="Short-chain dehydrogenase reductase"/>
    <property type="match status" value="1"/>
</dbReference>
<dbReference type="InterPro" id="IPR057326">
    <property type="entry name" value="KR_dom"/>
</dbReference>
<dbReference type="PANTHER" id="PTHR42760">
    <property type="entry name" value="SHORT-CHAIN DEHYDROGENASES/REDUCTASES FAMILY MEMBER"/>
    <property type="match status" value="1"/>
</dbReference>
<dbReference type="AlphaFoldDB" id="A0A418ND74"/>
<dbReference type="GO" id="GO:0030497">
    <property type="term" value="P:fatty acid elongation"/>
    <property type="evidence" value="ECO:0007669"/>
    <property type="project" value="TreeGrafter"/>
</dbReference>
<organism evidence="3 4">
    <name type="scientific">Pelagerythrobacter aerophilus</name>
    <dbReference type="NCBI Taxonomy" id="2306995"/>
    <lineage>
        <taxon>Bacteria</taxon>
        <taxon>Pseudomonadati</taxon>
        <taxon>Pseudomonadota</taxon>
        <taxon>Alphaproteobacteria</taxon>
        <taxon>Sphingomonadales</taxon>
        <taxon>Erythrobacteraceae</taxon>
        <taxon>Pelagerythrobacter</taxon>
    </lineage>
</organism>
<dbReference type="OrthoDB" id="286404at2"/>
<dbReference type="Pfam" id="PF13561">
    <property type="entry name" value="adh_short_C2"/>
    <property type="match status" value="1"/>
</dbReference>
<dbReference type="Gene3D" id="3.40.50.720">
    <property type="entry name" value="NAD(P)-binding Rossmann-like Domain"/>
    <property type="match status" value="1"/>
</dbReference>
<dbReference type="PRINTS" id="PR00080">
    <property type="entry name" value="SDRFAMILY"/>
</dbReference>
<dbReference type="GO" id="GO:0016616">
    <property type="term" value="F:oxidoreductase activity, acting on the CH-OH group of donors, NAD or NADP as acceptor"/>
    <property type="evidence" value="ECO:0007669"/>
    <property type="project" value="UniProtKB-ARBA"/>
</dbReference>
<dbReference type="CDD" id="cd05233">
    <property type="entry name" value="SDR_c"/>
    <property type="match status" value="1"/>
</dbReference>
<dbReference type="Proteomes" id="UP000285092">
    <property type="component" value="Unassembled WGS sequence"/>
</dbReference>
<comment type="similarity">
    <text evidence="1">Belongs to the short-chain dehydrogenases/reductases (SDR) family.</text>
</comment>